<dbReference type="EMBL" id="PYHP01000048">
    <property type="protein sequence ID" value="PUA37686.1"/>
    <property type="molecule type" value="Genomic_DNA"/>
</dbReference>
<name>A0A2T6G0K9_9BACL</name>
<dbReference type="InterPro" id="IPR036291">
    <property type="entry name" value="NAD(P)-bd_dom_sf"/>
</dbReference>
<dbReference type="Gene3D" id="3.40.50.720">
    <property type="entry name" value="NAD(P)-binding Rossmann-like Domain"/>
    <property type="match status" value="1"/>
</dbReference>
<dbReference type="SUPFAM" id="SSF51735">
    <property type="entry name" value="NAD(P)-binding Rossmann-fold domains"/>
    <property type="match status" value="1"/>
</dbReference>
<dbReference type="AlphaFoldDB" id="A0A2T6G0K9"/>
<dbReference type="PRINTS" id="PR00081">
    <property type="entry name" value="GDHRDH"/>
</dbReference>
<dbReference type="InterPro" id="IPR002347">
    <property type="entry name" value="SDR_fam"/>
</dbReference>
<dbReference type="Pfam" id="PF00106">
    <property type="entry name" value="adh_short"/>
    <property type="match status" value="1"/>
</dbReference>
<evidence type="ECO:0000256" key="1">
    <source>
        <dbReference type="ARBA" id="ARBA00023002"/>
    </source>
</evidence>
<reference evidence="2 3" key="1">
    <citation type="submission" date="2018-03" db="EMBL/GenBank/DDBJ databases">
        <title>Genome sequence of Paenibacillus elgii strain AC13 an antimicrobial compound producing bacteria.</title>
        <authorList>
            <person name="Kurokawa A.S."/>
            <person name="Araujo J.F."/>
            <person name="Costa R.A."/>
            <person name="Ortega D.B."/>
            <person name="Pires A.S."/>
            <person name="Pappas G.J.Jr."/>
            <person name="Franco O.L."/>
            <person name="Barreto C."/>
            <person name="Magalhaes B.S."/>
            <person name="Kruger R.H."/>
        </authorList>
    </citation>
    <scope>NUCLEOTIDE SEQUENCE [LARGE SCALE GENOMIC DNA]</scope>
    <source>
        <strain evidence="2 3">AC13</strain>
    </source>
</reference>
<proteinExistence type="predicted"/>
<dbReference type="PANTHER" id="PTHR43157:SF31">
    <property type="entry name" value="PHOSPHATIDYLINOSITOL-GLYCAN BIOSYNTHESIS CLASS F PROTEIN"/>
    <property type="match status" value="1"/>
</dbReference>
<dbReference type="Proteomes" id="UP000244184">
    <property type="component" value="Unassembled WGS sequence"/>
</dbReference>
<protein>
    <submittedName>
        <fullName evidence="2">Short-chain dehydrogenase</fullName>
    </submittedName>
</protein>
<dbReference type="PANTHER" id="PTHR43157">
    <property type="entry name" value="PHOSPHATIDYLINOSITOL-GLYCAN BIOSYNTHESIS CLASS F PROTEIN-RELATED"/>
    <property type="match status" value="1"/>
</dbReference>
<dbReference type="GO" id="GO:0016491">
    <property type="term" value="F:oxidoreductase activity"/>
    <property type="evidence" value="ECO:0007669"/>
    <property type="project" value="UniProtKB-KW"/>
</dbReference>
<gene>
    <name evidence="2" type="ORF">C8Z91_18300</name>
</gene>
<evidence type="ECO:0000313" key="2">
    <source>
        <dbReference type="EMBL" id="PUA37686.1"/>
    </source>
</evidence>
<accession>A0A2T6G0K9</accession>
<keyword evidence="1" id="KW-0560">Oxidoreductase</keyword>
<sequence>MNTLVITGGNSGVGLQSARDLIDAGNRVIILGRDKQKGEKALASFGVARNRAIFLSVDLATHDGVKDAARQINEITDKIDGLLHSAGIFDPRDIRTKDGLPLFFALAYLSRYHLTQLLLPKLLKADHPRVIMMVGTVNKVPKFDIKKFQSFEKFNFWTMTLPIVGACMYYANYLTKTHPKIFAGCTTPGVARTEIFKNAPWYFRACVAVARPFLNSVELAARNPVQALLEGKGTSAYMWNKPGNFQRKFAIEVNKEDQKALIDTSHKLTGA</sequence>
<evidence type="ECO:0000313" key="3">
    <source>
        <dbReference type="Proteomes" id="UP000244184"/>
    </source>
</evidence>
<organism evidence="2 3">
    <name type="scientific">Paenibacillus elgii</name>
    <dbReference type="NCBI Taxonomy" id="189691"/>
    <lineage>
        <taxon>Bacteria</taxon>
        <taxon>Bacillati</taxon>
        <taxon>Bacillota</taxon>
        <taxon>Bacilli</taxon>
        <taxon>Bacillales</taxon>
        <taxon>Paenibacillaceae</taxon>
        <taxon>Paenibacillus</taxon>
    </lineage>
</organism>
<comment type="caution">
    <text evidence="2">The sequence shown here is derived from an EMBL/GenBank/DDBJ whole genome shotgun (WGS) entry which is preliminary data.</text>
</comment>
<dbReference type="RefSeq" id="WP_108532604.1">
    <property type="nucleotide sequence ID" value="NZ_PYHP01000048.1"/>
</dbReference>